<dbReference type="InterPro" id="IPR006047">
    <property type="entry name" value="GH13_cat_dom"/>
</dbReference>
<dbReference type="NCBIfam" id="NF008967">
    <property type="entry name" value="PRK12313.1"/>
    <property type="match status" value="1"/>
</dbReference>
<dbReference type="Gene3D" id="2.60.40.1180">
    <property type="entry name" value="Golgi alpha-mannosidase II"/>
    <property type="match status" value="1"/>
</dbReference>
<feature type="domain" description="Glycosyl hydrolase family 13 catalytic" evidence="12">
    <location>
        <begin position="260"/>
        <end position="589"/>
    </location>
</feature>
<comment type="subunit">
    <text evidence="10">Monomer.</text>
</comment>
<dbReference type="Pfam" id="PF22019">
    <property type="entry name" value="GlgB_N"/>
    <property type="match status" value="1"/>
</dbReference>
<evidence type="ECO:0000256" key="5">
    <source>
        <dbReference type="ARBA" id="ARBA00022600"/>
    </source>
</evidence>
<evidence type="ECO:0000256" key="7">
    <source>
        <dbReference type="ARBA" id="ARBA00022679"/>
    </source>
</evidence>
<dbReference type="EMBL" id="RJLM01000025">
    <property type="protein sequence ID" value="RWX52827.1"/>
    <property type="molecule type" value="Genomic_DNA"/>
</dbReference>
<comment type="pathway">
    <text evidence="3 10">Glycan biosynthesis; glycogen biosynthesis.</text>
</comment>
<dbReference type="Pfam" id="PF02806">
    <property type="entry name" value="Alpha-amylase_C"/>
    <property type="match status" value="1"/>
</dbReference>
<protein>
    <recommendedName>
        <fullName evidence="10">1,4-alpha-glucan branching enzyme GlgB</fullName>
        <ecNumber evidence="10">2.4.1.18</ecNumber>
    </recommendedName>
    <alternativeName>
        <fullName evidence="10">1,4-alpha-D-glucan:1,4-alpha-D-glucan 6-glucosyl-transferase</fullName>
    </alternativeName>
    <alternativeName>
        <fullName evidence="10">Alpha-(1-&gt;4)-glucan branching enzyme</fullName>
    </alternativeName>
    <alternativeName>
        <fullName evidence="10">Glycogen branching enzyme</fullName>
        <shortName evidence="10">BE</shortName>
    </alternativeName>
</protein>
<dbReference type="NCBIfam" id="NF003811">
    <property type="entry name" value="PRK05402.1"/>
    <property type="match status" value="1"/>
</dbReference>
<dbReference type="GO" id="GO:0005829">
    <property type="term" value="C:cytosol"/>
    <property type="evidence" value="ECO:0007669"/>
    <property type="project" value="TreeGrafter"/>
</dbReference>
<dbReference type="InterPro" id="IPR017853">
    <property type="entry name" value="GH"/>
</dbReference>
<dbReference type="Gene3D" id="3.20.20.80">
    <property type="entry name" value="Glycosidases"/>
    <property type="match status" value="1"/>
</dbReference>
<evidence type="ECO:0000256" key="6">
    <source>
        <dbReference type="ARBA" id="ARBA00022676"/>
    </source>
</evidence>
<reference evidence="13 14" key="1">
    <citation type="submission" date="2018-11" db="EMBL/GenBank/DDBJ databases">
        <title>Photobacterium sp. BEI247 sp. nov., a marine bacterium isolated from Yongle Blue Hole in the South China Sea.</title>
        <authorList>
            <person name="Wang X."/>
        </authorList>
    </citation>
    <scope>NUCLEOTIDE SEQUENCE [LARGE SCALE GENOMIC DNA]</scope>
    <source>
        <strain evidence="14">BEI247</strain>
    </source>
</reference>
<dbReference type="PIRSF" id="PIRSF000463">
    <property type="entry name" value="GlgB"/>
    <property type="match status" value="1"/>
</dbReference>
<dbReference type="SUPFAM" id="SSF81296">
    <property type="entry name" value="E set domains"/>
    <property type="match status" value="2"/>
</dbReference>
<dbReference type="GO" id="GO:0004553">
    <property type="term" value="F:hydrolase activity, hydrolyzing O-glycosyl compounds"/>
    <property type="evidence" value="ECO:0007669"/>
    <property type="project" value="InterPro"/>
</dbReference>
<dbReference type="InterPro" id="IPR006048">
    <property type="entry name" value="A-amylase/branching_C"/>
</dbReference>
<comment type="caution">
    <text evidence="13">The sequence shown here is derived from an EMBL/GenBank/DDBJ whole genome shotgun (WGS) entry which is preliminary data.</text>
</comment>
<evidence type="ECO:0000259" key="12">
    <source>
        <dbReference type="SMART" id="SM00642"/>
    </source>
</evidence>
<dbReference type="RefSeq" id="WP_128786573.1">
    <property type="nucleotide sequence ID" value="NZ_JAKJSG010000057.1"/>
</dbReference>
<comment type="similarity">
    <text evidence="4 10">Belongs to the glycosyl hydrolase 13 family. GlgB subfamily.</text>
</comment>
<dbReference type="FunFam" id="2.60.40.1180:FF:000002">
    <property type="entry name" value="1,4-alpha-glucan branching enzyme GlgB"/>
    <property type="match status" value="1"/>
</dbReference>
<comment type="catalytic activity">
    <reaction evidence="1 10">
        <text>Transfers a segment of a (1-&gt;4)-alpha-D-glucan chain to a primary hydroxy group in a similar glucan chain.</text>
        <dbReference type="EC" id="2.4.1.18"/>
    </reaction>
</comment>
<evidence type="ECO:0000313" key="13">
    <source>
        <dbReference type="EMBL" id="RWX52827.1"/>
    </source>
</evidence>
<dbReference type="FunFam" id="3.20.20.80:FF:000003">
    <property type="entry name" value="1,4-alpha-glucan branching enzyme GlgB"/>
    <property type="match status" value="1"/>
</dbReference>
<dbReference type="OrthoDB" id="9800174at2"/>
<dbReference type="InterPro" id="IPR013780">
    <property type="entry name" value="Glyco_hydro_b"/>
</dbReference>
<dbReference type="PANTHER" id="PTHR43651">
    <property type="entry name" value="1,4-ALPHA-GLUCAN-BRANCHING ENZYME"/>
    <property type="match status" value="1"/>
</dbReference>
<dbReference type="InterPro" id="IPR006407">
    <property type="entry name" value="GlgB"/>
</dbReference>
<dbReference type="InterPro" id="IPR054169">
    <property type="entry name" value="GlgB_N"/>
</dbReference>
<dbReference type="SMART" id="SM00642">
    <property type="entry name" value="Aamy"/>
    <property type="match status" value="1"/>
</dbReference>
<dbReference type="InterPro" id="IPR013783">
    <property type="entry name" value="Ig-like_fold"/>
</dbReference>
<evidence type="ECO:0000256" key="2">
    <source>
        <dbReference type="ARBA" id="ARBA00002953"/>
    </source>
</evidence>
<dbReference type="GO" id="GO:0005978">
    <property type="term" value="P:glycogen biosynthetic process"/>
    <property type="evidence" value="ECO:0007669"/>
    <property type="project" value="UniProtKB-UniRule"/>
</dbReference>
<dbReference type="SUPFAM" id="SSF51011">
    <property type="entry name" value="Glycosyl hydrolase domain"/>
    <property type="match status" value="1"/>
</dbReference>
<proteinExistence type="inferred from homology"/>
<gene>
    <name evidence="10 13" type="primary">glgB</name>
    <name evidence="13" type="ORF">EDI28_25140</name>
</gene>
<dbReference type="InterPro" id="IPR014756">
    <property type="entry name" value="Ig_E-set"/>
</dbReference>
<evidence type="ECO:0000256" key="11">
    <source>
        <dbReference type="PIRSR" id="PIRSR000463-1"/>
    </source>
</evidence>
<keyword evidence="9 10" id="KW-0119">Carbohydrate metabolism</keyword>
<dbReference type="CDD" id="cd02855">
    <property type="entry name" value="E_set_GBE_prok_N"/>
    <property type="match status" value="1"/>
</dbReference>
<dbReference type="GO" id="GO:0003844">
    <property type="term" value="F:1,4-alpha-glucan branching enzyme activity"/>
    <property type="evidence" value="ECO:0007669"/>
    <property type="project" value="UniProtKB-UniRule"/>
</dbReference>
<evidence type="ECO:0000256" key="4">
    <source>
        <dbReference type="ARBA" id="ARBA00009000"/>
    </source>
</evidence>
<keyword evidence="8 10" id="KW-0320">Glycogen biosynthesis</keyword>
<evidence type="ECO:0000313" key="14">
    <source>
        <dbReference type="Proteomes" id="UP000287563"/>
    </source>
</evidence>
<dbReference type="SUPFAM" id="SSF51445">
    <property type="entry name" value="(Trans)glycosidases"/>
    <property type="match status" value="1"/>
</dbReference>
<feature type="active site" description="Proton donor" evidence="10 11">
    <location>
        <position position="460"/>
    </location>
</feature>
<dbReference type="Pfam" id="PF02922">
    <property type="entry name" value="CBM_48"/>
    <property type="match status" value="1"/>
</dbReference>
<dbReference type="InterPro" id="IPR004193">
    <property type="entry name" value="Glyco_hydro_13_N"/>
</dbReference>
<keyword evidence="7 10" id="KW-0808">Transferase</keyword>
<dbReference type="EC" id="2.4.1.18" evidence="10"/>
<keyword evidence="6 10" id="KW-0328">Glycosyltransferase</keyword>
<dbReference type="HAMAP" id="MF_00685">
    <property type="entry name" value="GlgB"/>
    <property type="match status" value="1"/>
</dbReference>
<dbReference type="UniPathway" id="UPA00164"/>
<name>A0A3S4THN7_9GAMM</name>
<dbReference type="Pfam" id="PF00128">
    <property type="entry name" value="Alpha-amylase"/>
    <property type="match status" value="1"/>
</dbReference>
<keyword evidence="5 10" id="KW-0321">Glycogen metabolism</keyword>
<comment type="function">
    <text evidence="2 10">Catalyzes the formation of the alpha-1,6-glucosidic linkages in glycogen by scission of a 1,4-alpha-linked oligosaccharide from growing alpha-1,4-glucan chains and the subsequent attachment of the oligosaccharide to the alpha-1,6 position.</text>
</comment>
<keyword evidence="14" id="KW-1185">Reference proteome</keyword>
<dbReference type="AlphaFoldDB" id="A0A3S4THN7"/>
<dbReference type="NCBIfam" id="TIGR01515">
    <property type="entry name" value="branching_enzym"/>
    <property type="match status" value="1"/>
</dbReference>
<evidence type="ECO:0000256" key="1">
    <source>
        <dbReference type="ARBA" id="ARBA00000826"/>
    </source>
</evidence>
<organism evidence="13 14">
    <name type="scientific">Photobacterium chitinilyticum</name>
    <dbReference type="NCBI Taxonomy" id="2485123"/>
    <lineage>
        <taxon>Bacteria</taxon>
        <taxon>Pseudomonadati</taxon>
        <taxon>Pseudomonadota</taxon>
        <taxon>Gammaproteobacteria</taxon>
        <taxon>Vibrionales</taxon>
        <taxon>Vibrionaceae</taxon>
        <taxon>Photobacterium</taxon>
    </lineage>
</organism>
<dbReference type="GO" id="GO:0043169">
    <property type="term" value="F:cation binding"/>
    <property type="evidence" value="ECO:0007669"/>
    <property type="project" value="InterPro"/>
</dbReference>
<dbReference type="Proteomes" id="UP000287563">
    <property type="component" value="Unassembled WGS sequence"/>
</dbReference>
<accession>A0A3S4THN7</accession>
<dbReference type="InterPro" id="IPR037439">
    <property type="entry name" value="Branching_enzy"/>
</dbReference>
<evidence type="ECO:0000256" key="8">
    <source>
        <dbReference type="ARBA" id="ARBA00023056"/>
    </source>
</evidence>
<dbReference type="InterPro" id="IPR044143">
    <property type="entry name" value="GlgB_N_E_set_prok"/>
</dbReference>
<feature type="active site" description="Nucleophile" evidence="10 11">
    <location>
        <position position="407"/>
    </location>
</feature>
<evidence type="ECO:0000256" key="10">
    <source>
        <dbReference type="HAMAP-Rule" id="MF_00685"/>
    </source>
</evidence>
<sequence length="727" mass="83021">MDTLTVTRSDKEYVQLERAAFSDPFSFLGPQYQPHGAALRVWMPGAESVVAVTENGERFTLAREADSGFILAGDADLTTALYQLDIRWPEGEQTFYDPYQFHNLLPSGEALTTPSLMHSEMGAQLITLTKGSQSVSGVRFLIFAPNASAVSVVGQFNAWDGRRNPLQRLDNGLWGLFIPGLEENELYKFELKDNEGNGLPHKADPWGYYSEQYPSFASKIYDQSRYQWNDSKWQSRPVTAKHQQALSFYELHAGSWRTKENGDFLTYRELADELIPYLQDMGYTHVELMPISEHPFYGSWGYQPIGLFAPSSRYGSPDDFKYFVDQCHQAGVGVVLDWVPAHFPSDDHGLANFDGTSLFNDPDPRRGWHQDWQSYIYDYGRDHVRRFLVSNALFWFEHYHIDGLRVDAVASMLYLDYSREHDQWIPNHEGGNVNFDAVSLLRWMNEEVYRHYPNAMTIAEESTAYPGVSKPTDMGGLGFGFKWNMGWMHDSLSYIKEEPVHRKYHHNTITFPMVYAFSENYVLSLSHDEVVYGKGSLLNKMPGDEWQQTANLRAFMGYMYAQPGKKLNFMGAEIAQSAEWAHEGQLEWHWLQYPRHSGVQALVRDLNKLYTSTPALFEQDCSPEGFEWRVQDDAEQSILAHERIALNGDKVLVVSNFTPISRQGYTFGVPEAGEYQLVLNTDDEKYWGGQAPVTQIVHTTNESSHGLAHSIKLDLPPLSTVFLSFSK</sequence>
<evidence type="ECO:0000256" key="3">
    <source>
        <dbReference type="ARBA" id="ARBA00004964"/>
    </source>
</evidence>
<dbReference type="CDD" id="cd11322">
    <property type="entry name" value="AmyAc_Glg_BE"/>
    <property type="match status" value="1"/>
</dbReference>
<dbReference type="Gene3D" id="2.60.40.10">
    <property type="entry name" value="Immunoglobulins"/>
    <property type="match status" value="2"/>
</dbReference>
<evidence type="ECO:0000256" key="9">
    <source>
        <dbReference type="ARBA" id="ARBA00023277"/>
    </source>
</evidence>
<dbReference type="PANTHER" id="PTHR43651:SF3">
    <property type="entry name" value="1,4-ALPHA-GLUCAN-BRANCHING ENZYME"/>
    <property type="match status" value="1"/>
</dbReference>